<dbReference type="InParanoid" id="G3IL36"/>
<evidence type="ECO:0000313" key="2">
    <source>
        <dbReference type="EMBL" id="EGW15195.1"/>
    </source>
</evidence>
<gene>
    <name evidence="2" type="ORF">I79_024597</name>
</gene>
<accession>G3IL36</accession>
<protein>
    <submittedName>
        <fullName evidence="2">Uncharacterized protein</fullName>
    </submittedName>
</protein>
<sequence length="50" mass="5673">MLARRGGDLNDIGHKEAFGDRVRLRYEGWRGGQHTRKDTAGEATPHKARK</sequence>
<feature type="region of interest" description="Disordered" evidence="1">
    <location>
        <begin position="27"/>
        <end position="50"/>
    </location>
</feature>
<reference evidence="3" key="1">
    <citation type="journal article" date="2011" name="Nat. Biotechnol.">
        <title>The genomic sequence of the Chinese hamster ovary (CHO)-K1 cell line.</title>
        <authorList>
            <person name="Xu X."/>
            <person name="Nagarajan H."/>
            <person name="Lewis N.E."/>
            <person name="Pan S."/>
            <person name="Cai Z."/>
            <person name="Liu X."/>
            <person name="Chen W."/>
            <person name="Xie M."/>
            <person name="Wang W."/>
            <person name="Hammond S."/>
            <person name="Andersen M.R."/>
            <person name="Neff N."/>
            <person name="Passarelli B."/>
            <person name="Koh W."/>
            <person name="Fan H.C."/>
            <person name="Wang J."/>
            <person name="Gui Y."/>
            <person name="Lee K.H."/>
            <person name="Betenbaugh M.J."/>
            <person name="Quake S.R."/>
            <person name="Famili I."/>
            <person name="Palsson B.O."/>
            <person name="Wang J."/>
        </authorList>
    </citation>
    <scope>NUCLEOTIDE SEQUENCE [LARGE SCALE GENOMIC DNA]</scope>
    <source>
        <strain evidence="3">CHO K1 cell line</strain>
    </source>
</reference>
<evidence type="ECO:0000313" key="3">
    <source>
        <dbReference type="Proteomes" id="UP000001075"/>
    </source>
</evidence>
<dbReference type="Proteomes" id="UP000001075">
    <property type="component" value="Unassembled WGS sequence"/>
</dbReference>
<organism evidence="2 3">
    <name type="scientific">Cricetulus griseus</name>
    <name type="common">Chinese hamster</name>
    <name type="synonym">Cricetulus barabensis griseus</name>
    <dbReference type="NCBI Taxonomy" id="10029"/>
    <lineage>
        <taxon>Eukaryota</taxon>
        <taxon>Metazoa</taxon>
        <taxon>Chordata</taxon>
        <taxon>Craniata</taxon>
        <taxon>Vertebrata</taxon>
        <taxon>Euteleostomi</taxon>
        <taxon>Mammalia</taxon>
        <taxon>Eutheria</taxon>
        <taxon>Euarchontoglires</taxon>
        <taxon>Glires</taxon>
        <taxon>Rodentia</taxon>
        <taxon>Myomorpha</taxon>
        <taxon>Muroidea</taxon>
        <taxon>Cricetidae</taxon>
        <taxon>Cricetinae</taxon>
        <taxon>Cricetulus</taxon>
    </lineage>
</organism>
<dbReference type="EMBL" id="JH003862">
    <property type="protein sequence ID" value="EGW15195.1"/>
    <property type="molecule type" value="Genomic_DNA"/>
</dbReference>
<dbReference type="AlphaFoldDB" id="G3IL36"/>
<name>G3IL36_CRIGR</name>
<evidence type="ECO:0000256" key="1">
    <source>
        <dbReference type="SAM" id="MobiDB-lite"/>
    </source>
</evidence>
<proteinExistence type="predicted"/>